<evidence type="ECO:0000256" key="1">
    <source>
        <dbReference type="SAM" id="MobiDB-lite"/>
    </source>
</evidence>
<proteinExistence type="predicted"/>
<reference evidence="2 3" key="1">
    <citation type="submission" date="2020-08" db="EMBL/GenBank/DDBJ databases">
        <title>Plant Genome Project.</title>
        <authorList>
            <person name="Zhang R.-G."/>
        </authorList>
    </citation>
    <scope>NUCLEOTIDE SEQUENCE [LARGE SCALE GENOMIC DNA]</scope>
    <source>
        <tissue evidence="2">Rhizome</tissue>
    </source>
</reference>
<dbReference type="EMBL" id="JACMSC010000015">
    <property type="protein sequence ID" value="KAG6486849.1"/>
    <property type="molecule type" value="Genomic_DNA"/>
</dbReference>
<keyword evidence="3" id="KW-1185">Reference proteome</keyword>
<evidence type="ECO:0000313" key="3">
    <source>
        <dbReference type="Proteomes" id="UP000734854"/>
    </source>
</evidence>
<dbReference type="Proteomes" id="UP000734854">
    <property type="component" value="Unassembled WGS sequence"/>
</dbReference>
<gene>
    <name evidence="2" type="ORF">ZIOFF_055430</name>
</gene>
<feature type="compositionally biased region" description="Basic and acidic residues" evidence="1">
    <location>
        <begin position="86"/>
        <end position="102"/>
    </location>
</feature>
<sequence length="126" mass="13735">MAADSFDAHSEVADVLSGFLSDPSNASCFLLDDLLLHPTLPDSAASCGSIHPSFSAPSSLFAQPAVQESSGVALFRHWPKRHRSCGERYSHRRMPAPERRAELSAQSTAARARRKRIAEKMQSWGG</sequence>
<protein>
    <submittedName>
        <fullName evidence="2">Uncharacterized protein</fullName>
    </submittedName>
</protein>
<feature type="region of interest" description="Disordered" evidence="1">
    <location>
        <begin position="86"/>
        <end position="126"/>
    </location>
</feature>
<organism evidence="2 3">
    <name type="scientific">Zingiber officinale</name>
    <name type="common">Ginger</name>
    <name type="synonym">Amomum zingiber</name>
    <dbReference type="NCBI Taxonomy" id="94328"/>
    <lineage>
        <taxon>Eukaryota</taxon>
        <taxon>Viridiplantae</taxon>
        <taxon>Streptophyta</taxon>
        <taxon>Embryophyta</taxon>
        <taxon>Tracheophyta</taxon>
        <taxon>Spermatophyta</taxon>
        <taxon>Magnoliopsida</taxon>
        <taxon>Liliopsida</taxon>
        <taxon>Zingiberales</taxon>
        <taxon>Zingiberaceae</taxon>
        <taxon>Zingiber</taxon>
    </lineage>
</organism>
<dbReference type="AlphaFoldDB" id="A0A8J5FF20"/>
<evidence type="ECO:0000313" key="2">
    <source>
        <dbReference type="EMBL" id="KAG6486849.1"/>
    </source>
</evidence>
<name>A0A8J5FF20_ZINOF</name>
<comment type="caution">
    <text evidence="2">The sequence shown here is derived from an EMBL/GenBank/DDBJ whole genome shotgun (WGS) entry which is preliminary data.</text>
</comment>
<accession>A0A8J5FF20</accession>